<comment type="similarity">
    <text evidence="16">Belongs to the MurB family.</text>
</comment>
<evidence type="ECO:0000259" key="17">
    <source>
        <dbReference type="PROSITE" id="PS51387"/>
    </source>
</evidence>
<dbReference type="SUPFAM" id="SSF56176">
    <property type="entry name" value="FAD-binding/transporter-associated domain-like"/>
    <property type="match status" value="1"/>
</dbReference>
<dbReference type="PANTHER" id="PTHR21071">
    <property type="entry name" value="UDP-N-ACETYLENOLPYRUVOYLGLUCOSAMINE REDUCTASE"/>
    <property type="match status" value="1"/>
</dbReference>
<dbReference type="EC" id="1.3.1.98" evidence="16"/>
<dbReference type="InterPro" id="IPR036635">
    <property type="entry name" value="MurB_C_sf"/>
</dbReference>
<dbReference type="GO" id="GO:0008360">
    <property type="term" value="P:regulation of cell shape"/>
    <property type="evidence" value="ECO:0007669"/>
    <property type="project" value="UniProtKB-KW"/>
</dbReference>
<accession>A0A2H0BLG6</accession>
<dbReference type="HAMAP" id="MF_00037">
    <property type="entry name" value="MurB"/>
    <property type="match status" value="1"/>
</dbReference>
<evidence type="ECO:0000313" key="18">
    <source>
        <dbReference type="EMBL" id="PIP58389.1"/>
    </source>
</evidence>
<evidence type="ECO:0000256" key="1">
    <source>
        <dbReference type="ARBA" id="ARBA00001974"/>
    </source>
</evidence>
<dbReference type="InterPro" id="IPR003170">
    <property type="entry name" value="MurB"/>
</dbReference>
<dbReference type="UniPathway" id="UPA00219"/>
<dbReference type="GO" id="GO:0008762">
    <property type="term" value="F:UDP-N-acetylmuramate dehydrogenase activity"/>
    <property type="evidence" value="ECO:0007669"/>
    <property type="project" value="UniProtKB-UniRule"/>
</dbReference>
<evidence type="ECO:0000256" key="15">
    <source>
        <dbReference type="ARBA" id="ARBA00048914"/>
    </source>
</evidence>
<dbReference type="Pfam" id="PF01565">
    <property type="entry name" value="FAD_binding_4"/>
    <property type="match status" value="1"/>
</dbReference>
<feature type="active site" evidence="16">
    <location>
        <position position="315"/>
    </location>
</feature>
<dbReference type="InterPro" id="IPR016166">
    <property type="entry name" value="FAD-bd_PCMH"/>
</dbReference>
<keyword evidence="12 16" id="KW-0560">Oxidoreductase</keyword>
<dbReference type="GO" id="GO:0051301">
    <property type="term" value="P:cell division"/>
    <property type="evidence" value="ECO:0007669"/>
    <property type="project" value="UniProtKB-KW"/>
</dbReference>
<dbReference type="Proteomes" id="UP000229334">
    <property type="component" value="Unassembled WGS sequence"/>
</dbReference>
<dbReference type="InterPro" id="IPR016167">
    <property type="entry name" value="FAD-bd_PCMH_sub1"/>
</dbReference>
<keyword evidence="8 16" id="KW-0274">FAD</keyword>
<dbReference type="GO" id="GO:0009252">
    <property type="term" value="P:peptidoglycan biosynthetic process"/>
    <property type="evidence" value="ECO:0007669"/>
    <property type="project" value="UniProtKB-UniRule"/>
</dbReference>
<evidence type="ECO:0000256" key="12">
    <source>
        <dbReference type="ARBA" id="ARBA00023002"/>
    </source>
</evidence>
<dbReference type="InterPro" id="IPR011601">
    <property type="entry name" value="MurB_C"/>
</dbReference>
<comment type="subcellular location">
    <subcellularLocation>
        <location evidence="3 16">Cytoplasm</location>
    </subcellularLocation>
</comment>
<comment type="function">
    <text evidence="2 16">Cell wall formation.</text>
</comment>
<comment type="caution">
    <text evidence="18">The sequence shown here is derived from an EMBL/GenBank/DDBJ whole genome shotgun (WGS) entry which is preliminary data.</text>
</comment>
<dbReference type="PROSITE" id="PS51387">
    <property type="entry name" value="FAD_PCMH"/>
    <property type="match status" value="1"/>
</dbReference>
<evidence type="ECO:0000256" key="5">
    <source>
        <dbReference type="ARBA" id="ARBA00022490"/>
    </source>
</evidence>
<reference evidence="18 19" key="1">
    <citation type="submission" date="2017-09" db="EMBL/GenBank/DDBJ databases">
        <title>Depth-based differentiation of microbial function through sediment-hosted aquifers and enrichment of novel symbionts in the deep terrestrial subsurface.</title>
        <authorList>
            <person name="Probst A.J."/>
            <person name="Ladd B."/>
            <person name="Jarett J.K."/>
            <person name="Geller-Mcgrath D.E."/>
            <person name="Sieber C.M."/>
            <person name="Emerson J.B."/>
            <person name="Anantharaman K."/>
            <person name="Thomas B.C."/>
            <person name="Malmstrom R."/>
            <person name="Stieglmeier M."/>
            <person name="Klingl A."/>
            <person name="Woyke T."/>
            <person name="Ryan C.M."/>
            <person name="Banfield J.F."/>
        </authorList>
    </citation>
    <scope>NUCLEOTIDE SEQUENCE [LARGE SCALE GENOMIC DNA]</scope>
    <source>
        <strain evidence="18">CG22_combo_CG10-13_8_21_14_all_37_9</strain>
    </source>
</reference>
<feature type="active site" evidence="16">
    <location>
        <position position="174"/>
    </location>
</feature>
<evidence type="ECO:0000256" key="6">
    <source>
        <dbReference type="ARBA" id="ARBA00022618"/>
    </source>
</evidence>
<evidence type="ECO:0000313" key="19">
    <source>
        <dbReference type="Proteomes" id="UP000229334"/>
    </source>
</evidence>
<keyword evidence="6 16" id="KW-0132">Cell division</keyword>
<dbReference type="AlphaFoldDB" id="A0A2H0BLG6"/>
<dbReference type="GO" id="GO:0005829">
    <property type="term" value="C:cytosol"/>
    <property type="evidence" value="ECO:0007669"/>
    <property type="project" value="TreeGrafter"/>
</dbReference>
<dbReference type="SUPFAM" id="SSF56194">
    <property type="entry name" value="Uridine diphospho-N-Acetylenolpyruvylglucosamine reductase, MurB, C-terminal domain"/>
    <property type="match status" value="1"/>
</dbReference>
<keyword evidence="11 16" id="KW-0573">Peptidoglycan synthesis</keyword>
<evidence type="ECO:0000256" key="13">
    <source>
        <dbReference type="ARBA" id="ARBA00023306"/>
    </source>
</evidence>
<dbReference type="Gene3D" id="3.30.43.10">
    <property type="entry name" value="Uridine Diphospho-n-acetylenolpyruvylglucosamine Reductase, domain 2"/>
    <property type="match status" value="1"/>
</dbReference>
<evidence type="ECO:0000256" key="2">
    <source>
        <dbReference type="ARBA" id="ARBA00003921"/>
    </source>
</evidence>
<evidence type="ECO:0000256" key="10">
    <source>
        <dbReference type="ARBA" id="ARBA00022960"/>
    </source>
</evidence>
<dbReference type="InterPro" id="IPR016169">
    <property type="entry name" value="FAD-bd_PCMH_sub2"/>
</dbReference>
<evidence type="ECO:0000256" key="14">
    <source>
        <dbReference type="ARBA" id="ARBA00023316"/>
    </source>
</evidence>
<dbReference type="GO" id="GO:0071949">
    <property type="term" value="F:FAD binding"/>
    <property type="evidence" value="ECO:0007669"/>
    <property type="project" value="InterPro"/>
</dbReference>
<evidence type="ECO:0000256" key="3">
    <source>
        <dbReference type="ARBA" id="ARBA00004496"/>
    </source>
</evidence>
<evidence type="ECO:0000256" key="7">
    <source>
        <dbReference type="ARBA" id="ARBA00022630"/>
    </source>
</evidence>
<protein>
    <recommendedName>
        <fullName evidence="16">UDP-N-acetylenolpyruvoylglucosamine reductase</fullName>
        <ecNumber evidence="16">1.3.1.98</ecNumber>
    </recommendedName>
    <alternativeName>
        <fullName evidence="16">UDP-N-acetylmuramate dehydrogenase</fullName>
    </alternativeName>
</protein>
<proteinExistence type="inferred from homology"/>
<evidence type="ECO:0000256" key="9">
    <source>
        <dbReference type="ARBA" id="ARBA00022857"/>
    </source>
</evidence>
<sequence>MKVPKIKLKNLLLDLQENWPLARETNFGLGGPARYFFRATSKADLLKALSVAKQLKIKTFVLGSGTNVAISDRGFSGLVIKFENQNPHQSFYLNKRLLIAEASVLLADLLKFSFKHDLAGLEKMAGIPGTLGGAIVGNAGAYGQMISDQVIWVEIFDGQKIRQVSKSTLKFNYRDSLFKQRPTWLVLRVAFKLLAGERKILQAESRKIIAIRNNKYPAGIKSAGSFFKNLPVTKIPNSVRKKIPTEKIKAGKIPAAYLLEQSNVGGMTVRGMAVSHFHHNFLINTGTGTYCDLRLLVRHLKKKVYRQFGLELEEEVRYIN</sequence>
<name>A0A2H0BLG6_9BACT</name>
<evidence type="ECO:0000256" key="4">
    <source>
        <dbReference type="ARBA" id="ARBA00004752"/>
    </source>
</evidence>
<evidence type="ECO:0000256" key="16">
    <source>
        <dbReference type="HAMAP-Rule" id="MF_00037"/>
    </source>
</evidence>
<dbReference type="Pfam" id="PF02873">
    <property type="entry name" value="MurB_C"/>
    <property type="match status" value="1"/>
</dbReference>
<feature type="domain" description="FAD-binding PCMH-type" evidence="17">
    <location>
        <begin position="28"/>
        <end position="196"/>
    </location>
</feature>
<keyword evidence="9 16" id="KW-0521">NADP</keyword>
<keyword evidence="14 16" id="KW-0961">Cell wall biogenesis/degradation</keyword>
<dbReference type="InterPro" id="IPR036318">
    <property type="entry name" value="FAD-bd_PCMH-like_sf"/>
</dbReference>
<feature type="active site" description="Proton donor" evidence="16">
    <location>
        <position position="225"/>
    </location>
</feature>
<comment type="catalytic activity">
    <reaction evidence="15 16">
        <text>UDP-N-acetyl-alpha-D-muramate + NADP(+) = UDP-N-acetyl-3-O-(1-carboxyvinyl)-alpha-D-glucosamine + NADPH + H(+)</text>
        <dbReference type="Rhea" id="RHEA:12248"/>
        <dbReference type="ChEBI" id="CHEBI:15378"/>
        <dbReference type="ChEBI" id="CHEBI:57783"/>
        <dbReference type="ChEBI" id="CHEBI:58349"/>
        <dbReference type="ChEBI" id="CHEBI:68483"/>
        <dbReference type="ChEBI" id="CHEBI:70757"/>
        <dbReference type="EC" id="1.3.1.98"/>
    </reaction>
</comment>
<evidence type="ECO:0000256" key="11">
    <source>
        <dbReference type="ARBA" id="ARBA00022984"/>
    </source>
</evidence>
<organism evidence="18 19">
    <name type="scientific">Candidatus Vogelbacteria bacterium CG22_combo_CG10-13_8_21_14_all_37_9</name>
    <dbReference type="NCBI Taxonomy" id="1975046"/>
    <lineage>
        <taxon>Bacteria</taxon>
        <taxon>Candidatus Vogeliibacteriota</taxon>
    </lineage>
</organism>
<gene>
    <name evidence="16 18" type="primary">murB</name>
    <name evidence="18" type="ORF">COX02_00640</name>
</gene>
<comment type="pathway">
    <text evidence="4 16">Cell wall biogenesis; peptidoglycan biosynthesis.</text>
</comment>
<keyword evidence="5 16" id="KW-0963">Cytoplasm</keyword>
<dbReference type="PANTHER" id="PTHR21071:SF4">
    <property type="entry name" value="UDP-N-ACETYLENOLPYRUVOYLGLUCOSAMINE REDUCTASE"/>
    <property type="match status" value="1"/>
</dbReference>
<dbReference type="InterPro" id="IPR006094">
    <property type="entry name" value="Oxid_FAD_bind_N"/>
</dbReference>
<keyword evidence="7 16" id="KW-0285">Flavoprotein</keyword>
<evidence type="ECO:0000256" key="8">
    <source>
        <dbReference type="ARBA" id="ARBA00022827"/>
    </source>
</evidence>
<dbReference type="EMBL" id="PCSX01000011">
    <property type="protein sequence ID" value="PIP58389.1"/>
    <property type="molecule type" value="Genomic_DNA"/>
</dbReference>
<dbReference type="GO" id="GO:0071555">
    <property type="term" value="P:cell wall organization"/>
    <property type="evidence" value="ECO:0007669"/>
    <property type="project" value="UniProtKB-KW"/>
</dbReference>
<dbReference type="Gene3D" id="3.30.465.10">
    <property type="match status" value="1"/>
</dbReference>
<dbReference type="Gene3D" id="3.90.78.10">
    <property type="entry name" value="UDP-N-acetylenolpyruvoylglucosamine reductase, C-terminal domain"/>
    <property type="match status" value="1"/>
</dbReference>
<keyword evidence="10 16" id="KW-0133">Cell shape</keyword>
<keyword evidence="13 16" id="KW-0131">Cell cycle</keyword>
<comment type="cofactor">
    <cofactor evidence="1 16">
        <name>FAD</name>
        <dbReference type="ChEBI" id="CHEBI:57692"/>
    </cofactor>
</comment>
<dbReference type="NCBIfam" id="TIGR00179">
    <property type="entry name" value="murB"/>
    <property type="match status" value="1"/>
</dbReference>